<evidence type="ECO:0000313" key="1">
    <source>
        <dbReference type="EMBL" id="MFA9192134.1"/>
    </source>
</evidence>
<dbReference type="Proteomes" id="UP001574169">
    <property type="component" value="Unassembled WGS sequence"/>
</dbReference>
<keyword evidence="2" id="KW-1185">Reference proteome</keyword>
<protein>
    <submittedName>
        <fullName evidence="1">Uncharacterized protein</fullName>
    </submittedName>
</protein>
<organism evidence="1 2">
    <name type="scientific">Flavobacterium zubiriense</name>
    <dbReference type="NCBI Taxonomy" id="3138075"/>
    <lineage>
        <taxon>Bacteria</taxon>
        <taxon>Pseudomonadati</taxon>
        <taxon>Bacteroidota</taxon>
        <taxon>Flavobacteriia</taxon>
        <taxon>Flavobacteriales</taxon>
        <taxon>Flavobacteriaceae</taxon>
        <taxon>Flavobacterium</taxon>
    </lineage>
</organism>
<evidence type="ECO:0000313" key="2">
    <source>
        <dbReference type="Proteomes" id="UP001574169"/>
    </source>
</evidence>
<proteinExistence type="predicted"/>
<gene>
    <name evidence="1" type="ORF">AAGV28_12215</name>
</gene>
<dbReference type="RefSeq" id="WP_373407091.1">
    <property type="nucleotide sequence ID" value="NZ_JBCFQL010000012.1"/>
</dbReference>
<name>A0ABV4TDT6_9FLAO</name>
<sequence length="76" mass="8545">MSQMITKDGELIRISPKKSTTIEYSTTSGRSWHTRSSSTSYGEFYDLTDAGKELLANTSKGLYYSTSNGRSWHKRG</sequence>
<accession>A0ABV4TDT6</accession>
<comment type="caution">
    <text evidence="1">The sequence shown here is derived from an EMBL/GenBank/DDBJ whole genome shotgun (WGS) entry which is preliminary data.</text>
</comment>
<dbReference type="EMBL" id="JBCFQL010000012">
    <property type="protein sequence ID" value="MFA9192134.1"/>
    <property type="molecule type" value="Genomic_DNA"/>
</dbReference>
<reference evidence="1 2" key="1">
    <citation type="submission" date="2024-04" db="EMBL/GenBank/DDBJ databases">
        <title>New Clade of Flavobacterium.</title>
        <authorList>
            <person name="Matos L."/>
            <person name="Proenca D.N."/>
            <person name="Fransisco R.M."/>
            <person name="Chung A.P."/>
            <person name="Maccario L."/>
            <person name="Sorensen S.J."/>
            <person name="Morais P.V."/>
        </authorList>
    </citation>
    <scope>NUCLEOTIDE SEQUENCE [LARGE SCALE GENOMIC DNA]</scope>
    <source>
        <strain evidence="1 2">FZUC8N2.13</strain>
    </source>
</reference>
<dbReference type="SUPFAM" id="SSF110296">
    <property type="entry name" value="Oligoxyloglucan reducing end-specific cellobiohydrolase"/>
    <property type="match status" value="1"/>
</dbReference>